<dbReference type="OrthoDB" id="9811244at2"/>
<gene>
    <name evidence="1" type="ORF">SAMN00017405_0454</name>
</gene>
<evidence type="ECO:0000313" key="1">
    <source>
        <dbReference type="EMBL" id="SMB95653.1"/>
    </source>
</evidence>
<dbReference type="RefSeq" id="WP_084054241.1">
    <property type="nucleotide sequence ID" value="NZ_FWWT01000022.1"/>
</dbReference>
<dbReference type="CDD" id="cd10148">
    <property type="entry name" value="CsoR-like_DUF156"/>
    <property type="match status" value="1"/>
</dbReference>
<dbReference type="GO" id="GO:0003677">
    <property type="term" value="F:DNA binding"/>
    <property type="evidence" value="ECO:0007669"/>
    <property type="project" value="UniProtKB-KW"/>
</dbReference>
<dbReference type="Pfam" id="PF02583">
    <property type="entry name" value="Trns_repr_metal"/>
    <property type="match status" value="1"/>
</dbReference>
<dbReference type="Gene3D" id="1.20.58.1000">
    <property type="entry name" value="Metal-sensitive repressor, helix protomer"/>
    <property type="match status" value="1"/>
</dbReference>
<sequence>MTTEKQNIMNRLKRIEGQLKGIQRMLDNEACCVDVLIQIAAVKAAVNKVGTLIFENHAKECLTSSEDTRPKDEVIEDLMKVLISFIK</sequence>
<reference evidence="1 2" key="1">
    <citation type="submission" date="2017-04" db="EMBL/GenBank/DDBJ databases">
        <authorList>
            <person name="Afonso C.L."/>
            <person name="Miller P.J."/>
            <person name="Scott M.A."/>
            <person name="Spackman E."/>
            <person name="Goraichik I."/>
            <person name="Dimitrov K.M."/>
            <person name="Suarez D.L."/>
            <person name="Swayne D.E."/>
        </authorList>
    </citation>
    <scope>NUCLEOTIDE SEQUENCE [LARGE SCALE GENOMIC DNA]</scope>
    <source>
        <strain evidence="1 2">DSM 11270</strain>
    </source>
</reference>
<keyword evidence="2" id="KW-1185">Reference proteome</keyword>
<keyword evidence="1" id="KW-0238">DNA-binding</keyword>
<dbReference type="Proteomes" id="UP000192731">
    <property type="component" value="Unassembled WGS sequence"/>
</dbReference>
<dbReference type="InterPro" id="IPR038390">
    <property type="entry name" value="Metal_Tscrpt_repr_sf"/>
</dbReference>
<dbReference type="PANTHER" id="PTHR33677:SF3">
    <property type="entry name" value="COPPER-SENSING TRANSCRIPTIONAL REPRESSOR RICR"/>
    <property type="match status" value="1"/>
</dbReference>
<name>A0A1W1VQV7_DESTI</name>
<organism evidence="1 2">
    <name type="scientific">Desulfonispora thiosulfatigenes DSM 11270</name>
    <dbReference type="NCBI Taxonomy" id="656914"/>
    <lineage>
        <taxon>Bacteria</taxon>
        <taxon>Bacillati</taxon>
        <taxon>Bacillota</taxon>
        <taxon>Clostridia</taxon>
        <taxon>Eubacteriales</taxon>
        <taxon>Peptococcaceae</taxon>
        <taxon>Desulfonispora</taxon>
    </lineage>
</organism>
<dbReference type="EMBL" id="FWWT01000022">
    <property type="protein sequence ID" value="SMB95653.1"/>
    <property type="molecule type" value="Genomic_DNA"/>
</dbReference>
<dbReference type="GO" id="GO:0046872">
    <property type="term" value="F:metal ion binding"/>
    <property type="evidence" value="ECO:0007669"/>
    <property type="project" value="InterPro"/>
</dbReference>
<evidence type="ECO:0000313" key="2">
    <source>
        <dbReference type="Proteomes" id="UP000192731"/>
    </source>
</evidence>
<dbReference type="STRING" id="656914.SAMN00017405_0454"/>
<proteinExistence type="predicted"/>
<dbReference type="AlphaFoldDB" id="A0A1W1VQV7"/>
<dbReference type="InterPro" id="IPR003735">
    <property type="entry name" value="Metal_Tscrpt_repr"/>
</dbReference>
<accession>A0A1W1VQV7</accession>
<dbReference type="PANTHER" id="PTHR33677">
    <property type="entry name" value="TRANSCRIPTIONAL REPRESSOR FRMR-RELATED"/>
    <property type="match status" value="1"/>
</dbReference>
<protein>
    <submittedName>
        <fullName evidence="1">DNA-binding transcriptional regulator, FrmR family</fullName>
    </submittedName>
</protein>
<dbReference type="GO" id="GO:0045892">
    <property type="term" value="P:negative regulation of DNA-templated transcription"/>
    <property type="evidence" value="ECO:0007669"/>
    <property type="project" value="UniProtKB-ARBA"/>
</dbReference>